<proteinExistence type="predicted"/>
<accession>L0DI50</accession>
<protein>
    <submittedName>
        <fullName evidence="2">Uncharacterized protein</fullName>
    </submittedName>
</protein>
<gene>
    <name evidence="2" type="ordered locus">Sinac_4129</name>
</gene>
<reference evidence="2 3" key="1">
    <citation type="submission" date="2012-02" db="EMBL/GenBank/DDBJ databases">
        <title>Complete sequence of chromosome of Singulisphaera acidiphila DSM 18658.</title>
        <authorList>
            <consortium name="US DOE Joint Genome Institute (JGI-PGF)"/>
            <person name="Lucas S."/>
            <person name="Copeland A."/>
            <person name="Lapidus A."/>
            <person name="Glavina del Rio T."/>
            <person name="Dalin E."/>
            <person name="Tice H."/>
            <person name="Bruce D."/>
            <person name="Goodwin L."/>
            <person name="Pitluck S."/>
            <person name="Peters L."/>
            <person name="Ovchinnikova G."/>
            <person name="Chertkov O."/>
            <person name="Kyrpides N."/>
            <person name="Mavromatis K."/>
            <person name="Ivanova N."/>
            <person name="Brettin T."/>
            <person name="Detter J.C."/>
            <person name="Han C."/>
            <person name="Larimer F."/>
            <person name="Land M."/>
            <person name="Hauser L."/>
            <person name="Markowitz V."/>
            <person name="Cheng J.-F."/>
            <person name="Hugenholtz P."/>
            <person name="Woyke T."/>
            <person name="Wu D."/>
            <person name="Tindall B."/>
            <person name="Pomrenke H."/>
            <person name="Brambilla E."/>
            <person name="Klenk H.-P."/>
            <person name="Eisen J.A."/>
        </authorList>
    </citation>
    <scope>NUCLEOTIDE SEQUENCE [LARGE SCALE GENOMIC DNA]</scope>
    <source>
        <strain evidence="3">ATCC BAA-1392 / DSM 18658 / VKM B-2454 / MOB10</strain>
    </source>
</reference>
<dbReference type="EMBL" id="CP003364">
    <property type="protein sequence ID" value="AGA28341.1"/>
    <property type="molecule type" value="Genomic_DNA"/>
</dbReference>
<name>L0DI50_SINAD</name>
<organism evidence="2 3">
    <name type="scientific">Singulisphaera acidiphila (strain ATCC BAA-1392 / DSM 18658 / VKM B-2454 / MOB10)</name>
    <dbReference type="NCBI Taxonomy" id="886293"/>
    <lineage>
        <taxon>Bacteria</taxon>
        <taxon>Pseudomonadati</taxon>
        <taxon>Planctomycetota</taxon>
        <taxon>Planctomycetia</taxon>
        <taxon>Isosphaerales</taxon>
        <taxon>Isosphaeraceae</taxon>
        <taxon>Singulisphaera</taxon>
    </lineage>
</organism>
<evidence type="ECO:0000313" key="2">
    <source>
        <dbReference type="EMBL" id="AGA28341.1"/>
    </source>
</evidence>
<keyword evidence="1" id="KW-0472">Membrane</keyword>
<keyword evidence="3" id="KW-1185">Reference proteome</keyword>
<dbReference type="AlphaFoldDB" id="L0DI50"/>
<sequence>MLNRSGPCPTLSVLKSLLASVGHLRFSMRSLLVLIVFLALVLALVVQQHRAAVRIHSLRSELVEAQAILTAYERMHGLLGDRGIHILKTATRVEILCVGQGAGYPRTPTGVDLDKAATDQLSQAILDIDNYSHLDSDDMPVPQAGFRFRGGNASLDILVSLEGSNVNSPHVDLFVFINNEDGASEYRGHACMYSKPLNDLLVSVVASGENLQ</sequence>
<feature type="transmembrane region" description="Helical" evidence="1">
    <location>
        <begin position="26"/>
        <end position="46"/>
    </location>
</feature>
<evidence type="ECO:0000256" key="1">
    <source>
        <dbReference type="SAM" id="Phobius"/>
    </source>
</evidence>
<evidence type="ECO:0000313" key="3">
    <source>
        <dbReference type="Proteomes" id="UP000010798"/>
    </source>
</evidence>
<dbReference type="HOGENOM" id="CLU_1299046_0_0_0"/>
<keyword evidence="1" id="KW-0812">Transmembrane</keyword>
<keyword evidence="1" id="KW-1133">Transmembrane helix</keyword>
<dbReference type="Proteomes" id="UP000010798">
    <property type="component" value="Chromosome"/>
</dbReference>
<dbReference type="KEGG" id="saci:Sinac_4129"/>
<dbReference type="STRING" id="886293.Sinac_4129"/>